<evidence type="ECO:0000256" key="3">
    <source>
        <dbReference type="ARBA" id="ARBA00022553"/>
    </source>
</evidence>
<dbReference type="OrthoDB" id="5799458at2759"/>
<evidence type="ECO:0000256" key="5">
    <source>
        <dbReference type="ARBA" id="ARBA00022737"/>
    </source>
</evidence>
<sequence length="307" mass="33644">MGVKRDALSSLRDLVKLWNRGLSQTLRKFEFPIACYGMDSEEENHYVSQLRDVYSSCDTTGTGFLDQEELTQLCIKLGLEEQLPALLQILLGNDRLARVNFEEFKEGFVAVLSSGSGVGPSDEEGSSSESACYGMDSEEENHYVSQLRDVYSSCDTTGTGFLDQEELTQLCIKLGLEEQLPALLQILLGNDRLARVNFEEFKEGFVAVLSSGSGVGPSDEEGSSSESATSCAVPPKYMSGSKWYGRRSRPELCDSAAATKYGSEQQAKGSVKPPLRRSASLESVESLKSDEDAESTKEPQNELFEAQ</sequence>
<evidence type="ECO:0000256" key="2">
    <source>
        <dbReference type="ARBA" id="ARBA00022490"/>
    </source>
</evidence>
<dbReference type="PANTHER" id="PTHR18905">
    <property type="entry name" value="NINEIN"/>
    <property type="match status" value="1"/>
</dbReference>
<dbReference type="AlphaFoldDB" id="A0A1A6GDX6"/>
<evidence type="ECO:0000256" key="7">
    <source>
        <dbReference type="ARBA" id="ARBA00023212"/>
    </source>
</evidence>
<keyword evidence="6" id="KW-0175">Coiled coil</keyword>
<feature type="region of interest" description="Disordered" evidence="8">
    <location>
        <begin position="212"/>
        <end position="233"/>
    </location>
</feature>
<keyword evidence="7" id="KW-0206">Cytoskeleton</keyword>
<evidence type="ECO:0000256" key="1">
    <source>
        <dbReference type="ARBA" id="ARBA00004300"/>
    </source>
</evidence>
<keyword evidence="4" id="KW-0493">Microtubule</keyword>
<name>A0A1A6GDX6_NEOLE</name>
<organism evidence="10 11">
    <name type="scientific">Neotoma lepida</name>
    <name type="common">Desert woodrat</name>
    <dbReference type="NCBI Taxonomy" id="56216"/>
    <lineage>
        <taxon>Eukaryota</taxon>
        <taxon>Metazoa</taxon>
        <taxon>Chordata</taxon>
        <taxon>Craniata</taxon>
        <taxon>Vertebrata</taxon>
        <taxon>Euteleostomi</taxon>
        <taxon>Mammalia</taxon>
        <taxon>Eutheria</taxon>
        <taxon>Euarchontoglires</taxon>
        <taxon>Glires</taxon>
        <taxon>Rodentia</taxon>
        <taxon>Myomorpha</taxon>
        <taxon>Muroidea</taxon>
        <taxon>Cricetidae</taxon>
        <taxon>Neotominae</taxon>
        <taxon>Neotoma</taxon>
    </lineage>
</organism>
<dbReference type="GO" id="GO:0005509">
    <property type="term" value="F:calcium ion binding"/>
    <property type="evidence" value="ECO:0007669"/>
    <property type="project" value="InterPro"/>
</dbReference>
<keyword evidence="5" id="KW-0677">Repeat</keyword>
<evidence type="ECO:0000256" key="4">
    <source>
        <dbReference type="ARBA" id="ARBA00022701"/>
    </source>
</evidence>
<evidence type="ECO:0000256" key="6">
    <source>
        <dbReference type="ARBA" id="ARBA00023054"/>
    </source>
</evidence>
<feature type="compositionally biased region" description="Basic and acidic residues" evidence="8">
    <location>
        <begin position="285"/>
        <end position="300"/>
    </location>
</feature>
<comment type="subcellular location">
    <subcellularLocation>
        <location evidence="1">Cytoplasm</location>
        <location evidence="1">Cytoskeleton</location>
        <location evidence="1">Microtubule organizing center</location>
        <location evidence="1">Centrosome</location>
    </subcellularLocation>
</comment>
<feature type="domain" description="EF-hand" evidence="9">
    <location>
        <begin position="142"/>
        <end position="177"/>
    </location>
</feature>
<protein>
    <recommendedName>
        <fullName evidence="9">EF-hand domain-containing protein</fullName>
    </recommendedName>
</protein>
<keyword evidence="3" id="KW-0597">Phosphoprotein</keyword>
<dbReference type="Gene3D" id="1.10.238.10">
    <property type="entry name" value="EF-hand"/>
    <property type="match status" value="2"/>
</dbReference>
<dbReference type="InterPro" id="IPR002048">
    <property type="entry name" value="EF_hand_dom"/>
</dbReference>
<evidence type="ECO:0000313" key="11">
    <source>
        <dbReference type="Proteomes" id="UP000092124"/>
    </source>
</evidence>
<dbReference type="Proteomes" id="UP000092124">
    <property type="component" value="Unassembled WGS sequence"/>
</dbReference>
<accession>A0A1A6GDX6</accession>
<gene>
    <name evidence="10" type="ORF">A6R68_07403</name>
</gene>
<feature type="non-terminal residue" evidence="10">
    <location>
        <position position="307"/>
    </location>
</feature>
<dbReference type="InterPro" id="IPR011992">
    <property type="entry name" value="EF-hand-dom_pair"/>
</dbReference>
<dbReference type="EMBL" id="LZPO01097439">
    <property type="protein sequence ID" value="OBS64059.1"/>
    <property type="molecule type" value="Genomic_DNA"/>
</dbReference>
<comment type="caution">
    <text evidence="10">The sequence shown here is derived from an EMBL/GenBank/DDBJ whole genome shotgun (WGS) entry which is preliminary data.</text>
</comment>
<feature type="domain" description="EF-hand" evidence="9">
    <location>
        <begin position="45"/>
        <end position="80"/>
    </location>
</feature>
<dbReference type="GO" id="GO:0034454">
    <property type="term" value="P:microtubule anchoring at centrosome"/>
    <property type="evidence" value="ECO:0007669"/>
    <property type="project" value="TreeGrafter"/>
</dbReference>
<evidence type="ECO:0000259" key="9">
    <source>
        <dbReference type="PROSITE" id="PS50222"/>
    </source>
</evidence>
<keyword evidence="2" id="KW-0963">Cytoplasm</keyword>
<dbReference type="STRING" id="56216.A0A1A6GDX6"/>
<dbReference type="FunFam" id="1.10.238.10:FF:000094">
    <property type="entry name" value="ninein isoform X7"/>
    <property type="match status" value="2"/>
</dbReference>
<dbReference type="GO" id="GO:0005813">
    <property type="term" value="C:centrosome"/>
    <property type="evidence" value="ECO:0007669"/>
    <property type="project" value="UniProtKB-SubCell"/>
</dbReference>
<feature type="region of interest" description="Disordered" evidence="8">
    <location>
        <begin position="260"/>
        <end position="307"/>
    </location>
</feature>
<dbReference type="PROSITE" id="PS50222">
    <property type="entry name" value="EF_HAND_2"/>
    <property type="match status" value="2"/>
</dbReference>
<evidence type="ECO:0000313" key="10">
    <source>
        <dbReference type="EMBL" id="OBS64059.1"/>
    </source>
</evidence>
<proteinExistence type="predicted"/>
<reference evidence="10 11" key="1">
    <citation type="submission" date="2016-06" db="EMBL/GenBank/DDBJ databases">
        <title>The Draft Genome Sequence and Annotation of the Desert Woodrat Neotoma lepida.</title>
        <authorList>
            <person name="Campbell M."/>
            <person name="Oakeson K.F."/>
            <person name="Yandell M."/>
            <person name="Halpert J.R."/>
            <person name="Dearing D."/>
        </authorList>
    </citation>
    <scope>NUCLEOTIDE SEQUENCE [LARGE SCALE GENOMIC DNA]</scope>
    <source>
        <strain evidence="10">417</strain>
        <tissue evidence="10">Liver</tissue>
    </source>
</reference>
<dbReference type="GO" id="GO:0005874">
    <property type="term" value="C:microtubule"/>
    <property type="evidence" value="ECO:0007669"/>
    <property type="project" value="UniProtKB-KW"/>
</dbReference>
<dbReference type="PANTHER" id="PTHR18905:SF12">
    <property type="entry name" value="NINEIN-LIKE PROTEIN"/>
    <property type="match status" value="1"/>
</dbReference>
<evidence type="ECO:0000256" key="8">
    <source>
        <dbReference type="SAM" id="MobiDB-lite"/>
    </source>
</evidence>
<keyword evidence="11" id="KW-1185">Reference proteome</keyword>
<dbReference type="SUPFAM" id="SSF47473">
    <property type="entry name" value="EF-hand"/>
    <property type="match status" value="1"/>
</dbReference>